<dbReference type="SMART" id="SM00028">
    <property type="entry name" value="TPR"/>
    <property type="match status" value="3"/>
</dbReference>
<comment type="caution">
    <text evidence="7">The sequence shown here is derived from an EMBL/GenBank/DDBJ whole genome shotgun (WGS) entry which is preliminary data.</text>
</comment>
<evidence type="ECO:0000256" key="3">
    <source>
        <dbReference type="ARBA" id="ARBA00023054"/>
    </source>
</evidence>
<dbReference type="Gene3D" id="1.25.40.10">
    <property type="entry name" value="Tetratricopeptide repeat domain"/>
    <property type="match status" value="1"/>
</dbReference>
<dbReference type="Gene3D" id="3.40.50.300">
    <property type="entry name" value="P-loop containing nucleotide triphosphate hydrolases"/>
    <property type="match status" value="1"/>
</dbReference>
<keyword evidence="8" id="KW-1185">Reference proteome</keyword>
<evidence type="ECO:0000256" key="4">
    <source>
        <dbReference type="PROSITE-ProRule" id="PRU00339"/>
    </source>
</evidence>
<feature type="repeat" description="TPR" evidence="4">
    <location>
        <begin position="22"/>
        <end position="55"/>
    </location>
</feature>
<keyword evidence="3" id="KW-0175">Coiled coil</keyword>
<sequence>MAPEDEALNGLREALKVSPNNLPLRVHLAQTLVSFGRFEEAAAEYRNALSLSPDHGEVKYGLASAYLSLGEQSKAMVILEDLCRSESAPAKAFIVLAKLLLGEGKVRDAVIQYKEGIQRDPACADPILGDQLGVGEAYQDGDVVEGRSRESSQRSPEIVVSEIERPKIKFDDVGGMDKLKEEIRLKILYPLQHPEMYEAYGKKIGGGILMYGPPGCGKTYLARATAGELGAGFISVGISDVLDMWTGQSERNLAQIFEQARVNQPCVLFFDEVDALGGRRSDMSSGAGRHVINQFLAEMDGVKNSNEGVLVLAATNAPWHVDPAFRRPGRFDRVLFVPPPDNDARAEVLRIHLKGKPQDSIDFQQIAKKTAEFSGADMKAVVDQAIEEKLRIALKEGIPKPLVTKDLIGAAKSLSPTTREWFSTARNYAIYSNQGGIYDDVLKYLNL</sequence>
<keyword evidence="1 5" id="KW-0547">Nucleotide-binding</keyword>
<dbReference type="GO" id="GO:0005524">
    <property type="term" value="F:ATP binding"/>
    <property type="evidence" value="ECO:0007669"/>
    <property type="project" value="UniProtKB-KW"/>
</dbReference>
<keyword evidence="4" id="KW-0802">TPR repeat</keyword>
<dbReference type="GO" id="GO:0016887">
    <property type="term" value="F:ATP hydrolysis activity"/>
    <property type="evidence" value="ECO:0007669"/>
    <property type="project" value="InterPro"/>
</dbReference>
<accession>A0A5C6BZ69</accession>
<dbReference type="InterPro" id="IPR003959">
    <property type="entry name" value="ATPase_AAA_core"/>
</dbReference>
<dbReference type="GO" id="GO:0006508">
    <property type="term" value="P:proteolysis"/>
    <property type="evidence" value="ECO:0007669"/>
    <property type="project" value="UniProtKB-KW"/>
</dbReference>
<keyword evidence="2 5" id="KW-0067">ATP-binding</keyword>
<dbReference type="SMART" id="SM00382">
    <property type="entry name" value="AAA"/>
    <property type="match status" value="1"/>
</dbReference>
<dbReference type="Gene3D" id="1.10.8.60">
    <property type="match status" value="1"/>
</dbReference>
<reference evidence="7 8" key="1">
    <citation type="submission" date="2019-02" db="EMBL/GenBank/DDBJ databases">
        <title>Deep-cultivation of Planctomycetes and their phenomic and genomic characterization uncovers novel biology.</title>
        <authorList>
            <person name="Wiegand S."/>
            <person name="Jogler M."/>
            <person name="Boedeker C."/>
            <person name="Pinto D."/>
            <person name="Vollmers J."/>
            <person name="Rivas-Marin E."/>
            <person name="Kohn T."/>
            <person name="Peeters S.H."/>
            <person name="Heuer A."/>
            <person name="Rast P."/>
            <person name="Oberbeckmann S."/>
            <person name="Bunk B."/>
            <person name="Jeske O."/>
            <person name="Meyerdierks A."/>
            <person name="Storesund J.E."/>
            <person name="Kallscheuer N."/>
            <person name="Luecker S."/>
            <person name="Lage O.M."/>
            <person name="Pohl T."/>
            <person name="Merkel B.J."/>
            <person name="Hornburger P."/>
            <person name="Mueller R.-W."/>
            <person name="Bruemmer F."/>
            <person name="Labrenz M."/>
            <person name="Spormann A.M."/>
            <person name="Op Den Camp H."/>
            <person name="Overmann J."/>
            <person name="Amann R."/>
            <person name="Jetten M.S.M."/>
            <person name="Mascher T."/>
            <person name="Medema M.H."/>
            <person name="Devos D.P."/>
            <person name="Kaster A.-K."/>
            <person name="Ovreas L."/>
            <person name="Rohde M."/>
            <person name="Galperin M.Y."/>
            <person name="Jogler C."/>
        </authorList>
    </citation>
    <scope>NUCLEOTIDE SEQUENCE [LARGE SCALE GENOMIC DNA]</scope>
    <source>
        <strain evidence="7 8">Pla52o</strain>
    </source>
</reference>
<dbReference type="InterPro" id="IPR050168">
    <property type="entry name" value="AAA_ATPase_domain"/>
</dbReference>
<dbReference type="GO" id="GO:0008237">
    <property type="term" value="F:metallopeptidase activity"/>
    <property type="evidence" value="ECO:0007669"/>
    <property type="project" value="UniProtKB-KW"/>
</dbReference>
<dbReference type="PANTHER" id="PTHR23077:SF171">
    <property type="entry name" value="NUCLEAR VALOSIN-CONTAINING PROTEIN-LIKE"/>
    <property type="match status" value="1"/>
</dbReference>
<dbReference type="EC" id="3.4.24.-" evidence="7"/>
<dbReference type="InterPro" id="IPR027417">
    <property type="entry name" value="P-loop_NTPase"/>
</dbReference>
<dbReference type="InterPro" id="IPR003593">
    <property type="entry name" value="AAA+_ATPase"/>
</dbReference>
<dbReference type="EMBL" id="SJPT01000010">
    <property type="protein sequence ID" value="TWU17630.1"/>
    <property type="molecule type" value="Genomic_DNA"/>
</dbReference>
<dbReference type="SUPFAM" id="SSF52540">
    <property type="entry name" value="P-loop containing nucleoside triphosphate hydrolases"/>
    <property type="match status" value="1"/>
</dbReference>
<dbReference type="InterPro" id="IPR003960">
    <property type="entry name" value="ATPase_AAA_CS"/>
</dbReference>
<dbReference type="OrthoDB" id="9809379at2"/>
<keyword evidence="7" id="KW-0645">Protease</keyword>
<dbReference type="InterPro" id="IPR041569">
    <property type="entry name" value="AAA_lid_3"/>
</dbReference>
<dbReference type="RefSeq" id="WP_146596838.1">
    <property type="nucleotide sequence ID" value="NZ_SJPT01000010.1"/>
</dbReference>
<evidence type="ECO:0000256" key="5">
    <source>
        <dbReference type="RuleBase" id="RU003651"/>
    </source>
</evidence>
<name>A0A5C6BZ69_9BACT</name>
<protein>
    <submittedName>
        <fullName evidence="7">ATP-dependent zinc metalloprotease FtsH</fullName>
        <ecNumber evidence="7">3.4.24.-</ecNumber>
    </submittedName>
</protein>
<dbReference type="InterPro" id="IPR011990">
    <property type="entry name" value="TPR-like_helical_dom_sf"/>
</dbReference>
<dbReference type="InterPro" id="IPR019734">
    <property type="entry name" value="TPR_rpt"/>
</dbReference>
<evidence type="ECO:0000259" key="6">
    <source>
        <dbReference type="SMART" id="SM00382"/>
    </source>
</evidence>
<dbReference type="FunFam" id="3.40.50.300:FF:001025">
    <property type="entry name" value="ATPase family, AAA domain-containing 2B"/>
    <property type="match status" value="1"/>
</dbReference>
<dbReference type="PANTHER" id="PTHR23077">
    <property type="entry name" value="AAA-FAMILY ATPASE"/>
    <property type="match status" value="1"/>
</dbReference>
<dbReference type="Pfam" id="PF00004">
    <property type="entry name" value="AAA"/>
    <property type="match status" value="1"/>
</dbReference>
<dbReference type="PROSITE" id="PS00674">
    <property type="entry name" value="AAA"/>
    <property type="match status" value="1"/>
</dbReference>
<gene>
    <name evidence="7" type="primary">ftsH_3</name>
    <name evidence="7" type="ORF">Pla52o_48450</name>
</gene>
<dbReference type="Pfam" id="PF14559">
    <property type="entry name" value="TPR_19"/>
    <property type="match status" value="1"/>
</dbReference>
<evidence type="ECO:0000313" key="7">
    <source>
        <dbReference type="EMBL" id="TWU17630.1"/>
    </source>
</evidence>
<evidence type="ECO:0000256" key="2">
    <source>
        <dbReference type="ARBA" id="ARBA00022840"/>
    </source>
</evidence>
<dbReference type="Proteomes" id="UP000316304">
    <property type="component" value="Unassembled WGS sequence"/>
</dbReference>
<dbReference type="SUPFAM" id="SSF48452">
    <property type="entry name" value="TPR-like"/>
    <property type="match status" value="1"/>
</dbReference>
<dbReference type="Pfam" id="PF17862">
    <property type="entry name" value="AAA_lid_3"/>
    <property type="match status" value="1"/>
</dbReference>
<dbReference type="AlphaFoldDB" id="A0A5C6BZ69"/>
<organism evidence="7 8">
    <name type="scientific">Novipirellula galeiformis</name>
    <dbReference type="NCBI Taxonomy" id="2528004"/>
    <lineage>
        <taxon>Bacteria</taxon>
        <taxon>Pseudomonadati</taxon>
        <taxon>Planctomycetota</taxon>
        <taxon>Planctomycetia</taxon>
        <taxon>Pirellulales</taxon>
        <taxon>Pirellulaceae</taxon>
        <taxon>Novipirellula</taxon>
    </lineage>
</organism>
<feature type="domain" description="AAA+ ATPase" evidence="6">
    <location>
        <begin position="204"/>
        <end position="341"/>
    </location>
</feature>
<comment type="similarity">
    <text evidence="5">Belongs to the AAA ATPase family.</text>
</comment>
<proteinExistence type="inferred from homology"/>
<keyword evidence="7" id="KW-0378">Hydrolase</keyword>
<keyword evidence="7" id="KW-0482">Metalloprotease</keyword>
<dbReference type="PROSITE" id="PS50005">
    <property type="entry name" value="TPR"/>
    <property type="match status" value="1"/>
</dbReference>
<evidence type="ECO:0000313" key="8">
    <source>
        <dbReference type="Proteomes" id="UP000316304"/>
    </source>
</evidence>
<evidence type="ECO:0000256" key="1">
    <source>
        <dbReference type="ARBA" id="ARBA00022741"/>
    </source>
</evidence>